<dbReference type="EMBL" id="JAEAOA010000501">
    <property type="protein sequence ID" value="KAK3581830.1"/>
    <property type="molecule type" value="Genomic_DNA"/>
</dbReference>
<keyword evidence="2" id="KW-0732">Signal</keyword>
<gene>
    <name evidence="4" type="ORF">CHS0354_007232</name>
</gene>
<reference evidence="4" key="3">
    <citation type="submission" date="2023-05" db="EMBL/GenBank/DDBJ databases">
        <authorList>
            <person name="Smith C.H."/>
        </authorList>
    </citation>
    <scope>NUCLEOTIDE SEQUENCE</scope>
    <source>
        <strain evidence="4">CHS0354</strain>
        <tissue evidence="4">Mantle</tissue>
    </source>
</reference>
<reference evidence="4" key="2">
    <citation type="journal article" date="2021" name="Genome Biol. Evol.">
        <title>Developing a high-quality reference genome for a parasitic bivalve with doubly uniparental inheritance (Bivalvia: Unionida).</title>
        <authorList>
            <person name="Smith C.H."/>
        </authorList>
    </citation>
    <scope>NUCLEOTIDE SEQUENCE</scope>
    <source>
        <strain evidence="4">CHS0354</strain>
        <tissue evidence="4">Mantle</tissue>
    </source>
</reference>
<evidence type="ECO:0000256" key="2">
    <source>
        <dbReference type="SAM" id="SignalP"/>
    </source>
</evidence>
<dbReference type="InterPro" id="IPR016186">
    <property type="entry name" value="C-type_lectin-like/link_sf"/>
</dbReference>
<dbReference type="PROSITE" id="PS00615">
    <property type="entry name" value="C_TYPE_LECTIN_1"/>
    <property type="match status" value="1"/>
</dbReference>
<dbReference type="InterPro" id="IPR016187">
    <property type="entry name" value="CTDL_fold"/>
</dbReference>
<keyword evidence="5" id="KW-1185">Reference proteome</keyword>
<dbReference type="Proteomes" id="UP001195483">
    <property type="component" value="Unassembled WGS sequence"/>
</dbReference>
<name>A0AAE0RYT2_9BIVA</name>
<evidence type="ECO:0000256" key="1">
    <source>
        <dbReference type="ARBA" id="ARBA00023157"/>
    </source>
</evidence>
<dbReference type="PANTHER" id="PTHR22803">
    <property type="entry name" value="MANNOSE, PHOSPHOLIPASE, LECTIN RECEPTOR RELATED"/>
    <property type="match status" value="1"/>
</dbReference>
<reference evidence="4" key="1">
    <citation type="journal article" date="2021" name="Genome Biol. Evol.">
        <title>A High-Quality Reference Genome for a Parasitic Bivalve with Doubly Uniparental Inheritance (Bivalvia: Unionida).</title>
        <authorList>
            <person name="Smith C.H."/>
        </authorList>
    </citation>
    <scope>NUCLEOTIDE SEQUENCE</scope>
    <source>
        <strain evidence="4">CHS0354</strain>
    </source>
</reference>
<dbReference type="AlphaFoldDB" id="A0AAE0RYT2"/>
<dbReference type="InterPro" id="IPR050111">
    <property type="entry name" value="C-type_lectin/snaclec_domain"/>
</dbReference>
<dbReference type="Pfam" id="PF00059">
    <property type="entry name" value="Lectin_C"/>
    <property type="match status" value="1"/>
</dbReference>
<evidence type="ECO:0000313" key="4">
    <source>
        <dbReference type="EMBL" id="KAK3581830.1"/>
    </source>
</evidence>
<protein>
    <recommendedName>
        <fullName evidence="3">C-type lectin domain-containing protein</fullName>
    </recommendedName>
</protein>
<dbReference type="InterPro" id="IPR001304">
    <property type="entry name" value="C-type_lectin-like"/>
</dbReference>
<proteinExistence type="predicted"/>
<dbReference type="CDD" id="cd00037">
    <property type="entry name" value="CLECT"/>
    <property type="match status" value="1"/>
</dbReference>
<evidence type="ECO:0000259" key="3">
    <source>
        <dbReference type="PROSITE" id="PS50041"/>
    </source>
</evidence>
<evidence type="ECO:0000313" key="5">
    <source>
        <dbReference type="Proteomes" id="UP001195483"/>
    </source>
</evidence>
<keyword evidence="1" id="KW-1015">Disulfide bond</keyword>
<feature type="signal peptide" evidence="2">
    <location>
        <begin position="1"/>
        <end position="24"/>
    </location>
</feature>
<organism evidence="4 5">
    <name type="scientific">Potamilus streckersoni</name>
    <dbReference type="NCBI Taxonomy" id="2493646"/>
    <lineage>
        <taxon>Eukaryota</taxon>
        <taxon>Metazoa</taxon>
        <taxon>Spiralia</taxon>
        <taxon>Lophotrochozoa</taxon>
        <taxon>Mollusca</taxon>
        <taxon>Bivalvia</taxon>
        <taxon>Autobranchia</taxon>
        <taxon>Heteroconchia</taxon>
        <taxon>Palaeoheterodonta</taxon>
        <taxon>Unionida</taxon>
        <taxon>Unionoidea</taxon>
        <taxon>Unionidae</taxon>
        <taxon>Ambleminae</taxon>
        <taxon>Lampsilini</taxon>
        <taxon>Potamilus</taxon>
    </lineage>
</organism>
<sequence length="182" mass="20919">MESTITQLIFTLVDILFIIQTAECNDIFIQSVSLVVPGNELVWDQMWKKKPSFKFPDIFSLLSTEKEKVVYCEMYGGHLVVIETDSEEKYIAGYISKLSPGSFNSGTFWLGASNLQVEGEWIWLNSGGKMRYSNWQQGEPNNANSNENCLEMSFSNNFRWNDNKCNNKFNFICETELVLSPF</sequence>
<dbReference type="InterPro" id="IPR018378">
    <property type="entry name" value="C-type_lectin_CS"/>
</dbReference>
<dbReference type="SMART" id="SM00034">
    <property type="entry name" value="CLECT"/>
    <property type="match status" value="1"/>
</dbReference>
<feature type="chain" id="PRO_5041980173" description="C-type lectin domain-containing protein" evidence="2">
    <location>
        <begin position="25"/>
        <end position="182"/>
    </location>
</feature>
<dbReference type="PROSITE" id="PS50041">
    <property type="entry name" value="C_TYPE_LECTIN_2"/>
    <property type="match status" value="1"/>
</dbReference>
<feature type="domain" description="C-type lectin" evidence="3">
    <location>
        <begin position="71"/>
        <end position="174"/>
    </location>
</feature>
<accession>A0AAE0RYT2</accession>
<comment type="caution">
    <text evidence="4">The sequence shown here is derived from an EMBL/GenBank/DDBJ whole genome shotgun (WGS) entry which is preliminary data.</text>
</comment>
<dbReference type="Gene3D" id="3.10.100.10">
    <property type="entry name" value="Mannose-Binding Protein A, subunit A"/>
    <property type="match status" value="1"/>
</dbReference>
<dbReference type="SUPFAM" id="SSF56436">
    <property type="entry name" value="C-type lectin-like"/>
    <property type="match status" value="1"/>
</dbReference>